<sequence length="273" mass="30762">MKPLMIKIAKEAARAAGEILRRHYGQLEPGAVRQKAVNDFISYVDEQSEAEIISHIKKTYPDHSFLAEESGMQRQNSKYQWIIDPLDGTTNYIHQIPVFAVSIALKYGDDLILGVIYNPLSDELFWAEKGQGAFLNEQPIRVTDKGDLAQSLIATGFPFKAKHLLPQYLEAFAAIFKDCRGMRRLGAAAIDLAYVAAGRFDGFWEIGLSPWDVAAGAVIVREAGGRVSDFWNQSYFLHNNYIVASNGKIHKDLLKRVQRPFPFFIDVHEKDES</sequence>
<dbReference type="InterPro" id="IPR022337">
    <property type="entry name" value="Inositol_monophosphatase_SuhB"/>
</dbReference>
<evidence type="ECO:0000256" key="4">
    <source>
        <dbReference type="ARBA" id="ARBA00022723"/>
    </source>
</evidence>
<keyword evidence="4 7" id="KW-0479">Metal-binding</keyword>
<comment type="caution">
    <text evidence="9">The sequence shown here is derived from an EMBL/GenBank/DDBJ whole genome shotgun (WGS) entry which is preliminary data.</text>
</comment>
<dbReference type="PANTHER" id="PTHR20854">
    <property type="entry name" value="INOSITOL MONOPHOSPHATASE"/>
    <property type="match status" value="1"/>
</dbReference>
<accession>A0A7V4U3E8</accession>
<dbReference type="PROSITE" id="PS00630">
    <property type="entry name" value="IMP_2"/>
    <property type="match status" value="1"/>
</dbReference>
<protein>
    <recommendedName>
        <fullName evidence="8">Inositol-1-monophosphatase</fullName>
        <ecNumber evidence="8">3.1.3.25</ecNumber>
    </recommendedName>
</protein>
<feature type="binding site" evidence="7">
    <location>
        <position position="84"/>
    </location>
    <ligand>
        <name>Mg(2+)</name>
        <dbReference type="ChEBI" id="CHEBI:18420"/>
        <label>1</label>
        <note>catalytic</note>
    </ligand>
</feature>
<feature type="binding site" evidence="7">
    <location>
        <position position="86"/>
    </location>
    <ligand>
        <name>Mg(2+)</name>
        <dbReference type="ChEBI" id="CHEBI:18420"/>
        <label>1</label>
        <note>catalytic</note>
    </ligand>
</feature>
<dbReference type="Proteomes" id="UP000885779">
    <property type="component" value="Unassembled WGS sequence"/>
</dbReference>
<dbReference type="GO" id="GO:0007165">
    <property type="term" value="P:signal transduction"/>
    <property type="evidence" value="ECO:0007669"/>
    <property type="project" value="TreeGrafter"/>
</dbReference>
<feature type="binding site" evidence="7">
    <location>
        <position position="68"/>
    </location>
    <ligand>
        <name>Mg(2+)</name>
        <dbReference type="ChEBI" id="CHEBI:18420"/>
        <label>1</label>
        <note>catalytic</note>
    </ligand>
</feature>
<dbReference type="CDD" id="cd01639">
    <property type="entry name" value="IMPase"/>
    <property type="match status" value="1"/>
</dbReference>
<dbReference type="PANTHER" id="PTHR20854:SF4">
    <property type="entry name" value="INOSITOL-1-MONOPHOSPHATASE-RELATED"/>
    <property type="match status" value="1"/>
</dbReference>
<feature type="binding site" evidence="7">
    <location>
        <position position="87"/>
    </location>
    <ligand>
        <name>Mg(2+)</name>
        <dbReference type="ChEBI" id="CHEBI:18420"/>
        <label>1</label>
        <note>catalytic</note>
    </ligand>
</feature>
<dbReference type="InterPro" id="IPR033942">
    <property type="entry name" value="IMPase"/>
</dbReference>
<dbReference type="EMBL" id="DRQG01000143">
    <property type="protein sequence ID" value="HGY57059.1"/>
    <property type="molecule type" value="Genomic_DNA"/>
</dbReference>
<evidence type="ECO:0000256" key="1">
    <source>
        <dbReference type="ARBA" id="ARBA00001033"/>
    </source>
</evidence>
<evidence type="ECO:0000313" key="9">
    <source>
        <dbReference type="EMBL" id="HGY57059.1"/>
    </source>
</evidence>
<dbReference type="InterPro" id="IPR020583">
    <property type="entry name" value="Inositol_monoP_metal-BS"/>
</dbReference>
<dbReference type="GO" id="GO:0046854">
    <property type="term" value="P:phosphatidylinositol phosphate biosynthetic process"/>
    <property type="evidence" value="ECO:0007669"/>
    <property type="project" value="InterPro"/>
</dbReference>
<organism evidence="9">
    <name type="scientific">Caldithrix abyssi</name>
    <dbReference type="NCBI Taxonomy" id="187145"/>
    <lineage>
        <taxon>Bacteria</taxon>
        <taxon>Pseudomonadati</taxon>
        <taxon>Calditrichota</taxon>
        <taxon>Calditrichia</taxon>
        <taxon>Calditrichales</taxon>
        <taxon>Calditrichaceae</taxon>
        <taxon>Caldithrix</taxon>
    </lineage>
</organism>
<evidence type="ECO:0000256" key="8">
    <source>
        <dbReference type="RuleBase" id="RU364068"/>
    </source>
</evidence>
<evidence type="ECO:0000256" key="6">
    <source>
        <dbReference type="ARBA" id="ARBA00022842"/>
    </source>
</evidence>
<comment type="catalytic activity">
    <reaction evidence="1 8">
        <text>a myo-inositol phosphate + H2O = myo-inositol + phosphate</text>
        <dbReference type="Rhea" id="RHEA:24056"/>
        <dbReference type="ChEBI" id="CHEBI:15377"/>
        <dbReference type="ChEBI" id="CHEBI:17268"/>
        <dbReference type="ChEBI" id="CHEBI:43474"/>
        <dbReference type="ChEBI" id="CHEBI:84139"/>
        <dbReference type="EC" id="3.1.3.25"/>
    </reaction>
</comment>
<keyword evidence="6 7" id="KW-0460">Magnesium</keyword>
<dbReference type="InterPro" id="IPR000760">
    <property type="entry name" value="Inositol_monophosphatase-like"/>
</dbReference>
<dbReference type="GO" id="GO:0008934">
    <property type="term" value="F:inositol monophosphate 1-phosphatase activity"/>
    <property type="evidence" value="ECO:0007669"/>
    <property type="project" value="InterPro"/>
</dbReference>
<dbReference type="SUPFAM" id="SSF56655">
    <property type="entry name" value="Carbohydrate phosphatase"/>
    <property type="match status" value="1"/>
</dbReference>
<dbReference type="Pfam" id="PF00459">
    <property type="entry name" value="Inositol_P"/>
    <property type="match status" value="1"/>
</dbReference>
<evidence type="ECO:0000256" key="2">
    <source>
        <dbReference type="ARBA" id="ARBA00001946"/>
    </source>
</evidence>
<comment type="cofactor">
    <cofactor evidence="2 7 8">
        <name>Mg(2+)</name>
        <dbReference type="ChEBI" id="CHEBI:18420"/>
    </cofactor>
</comment>
<dbReference type="EC" id="3.1.3.25" evidence="8"/>
<evidence type="ECO:0000256" key="7">
    <source>
        <dbReference type="PIRSR" id="PIRSR600760-2"/>
    </source>
</evidence>
<dbReference type="Gene3D" id="3.30.540.10">
    <property type="entry name" value="Fructose-1,6-Bisphosphatase, subunit A, domain 1"/>
    <property type="match status" value="1"/>
</dbReference>
<name>A0A7V4U3E8_CALAY</name>
<dbReference type="InterPro" id="IPR020550">
    <property type="entry name" value="Inositol_monophosphatase_CS"/>
</dbReference>
<dbReference type="FunFam" id="3.30.540.10:FF:000003">
    <property type="entry name" value="Inositol-1-monophosphatase"/>
    <property type="match status" value="1"/>
</dbReference>
<dbReference type="PROSITE" id="PS00629">
    <property type="entry name" value="IMP_1"/>
    <property type="match status" value="1"/>
</dbReference>
<gene>
    <name evidence="9" type="ORF">ENK44_15225</name>
</gene>
<dbReference type="PRINTS" id="PR01959">
    <property type="entry name" value="SBIMPHPHTASE"/>
</dbReference>
<dbReference type="GO" id="GO:0006020">
    <property type="term" value="P:inositol metabolic process"/>
    <property type="evidence" value="ECO:0007669"/>
    <property type="project" value="TreeGrafter"/>
</dbReference>
<proteinExistence type="inferred from homology"/>
<dbReference type="PRINTS" id="PR00377">
    <property type="entry name" value="IMPHPHTASES"/>
</dbReference>
<dbReference type="Gene3D" id="3.40.190.80">
    <property type="match status" value="1"/>
</dbReference>
<keyword evidence="5 8" id="KW-0378">Hydrolase</keyword>
<evidence type="ECO:0000256" key="5">
    <source>
        <dbReference type="ARBA" id="ARBA00022801"/>
    </source>
</evidence>
<reference evidence="9" key="1">
    <citation type="journal article" date="2020" name="mSystems">
        <title>Genome- and Community-Level Interaction Insights into Carbon Utilization and Element Cycling Functions of Hydrothermarchaeota in Hydrothermal Sediment.</title>
        <authorList>
            <person name="Zhou Z."/>
            <person name="Liu Y."/>
            <person name="Xu W."/>
            <person name="Pan J."/>
            <person name="Luo Z.H."/>
            <person name="Li M."/>
        </authorList>
    </citation>
    <scope>NUCLEOTIDE SEQUENCE [LARGE SCALE GENOMIC DNA]</scope>
    <source>
        <strain evidence="9">HyVt-577</strain>
    </source>
</reference>
<evidence type="ECO:0000256" key="3">
    <source>
        <dbReference type="ARBA" id="ARBA00009759"/>
    </source>
</evidence>
<comment type="similarity">
    <text evidence="3 8">Belongs to the inositol monophosphatase superfamily.</text>
</comment>
<feature type="binding site" evidence="7">
    <location>
        <position position="212"/>
    </location>
    <ligand>
        <name>Mg(2+)</name>
        <dbReference type="ChEBI" id="CHEBI:18420"/>
        <label>1</label>
        <note>catalytic</note>
    </ligand>
</feature>
<dbReference type="GO" id="GO:0046872">
    <property type="term" value="F:metal ion binding"/>
    <property type="evidence" value="ECO:0007669"/>
    <property type="project" value="UniProtKB-KW"/>
</dbReference>
<dbReference type="AlphaFoldDB" id="A0A7V4U3E8"/>
<dbReference type="FunFam" id="3.40.190.80:FF:000020">
    <property type="entry name" value="Fructose-1,6-bisphosphatase/inositol-1-monophosphatase"/>
    <property type="match status" value="1"/>
</dbReference>